<dbReference type="STRING" id="360412.LARV_01463"/>
<dbReference type="AlphaFoldDB" id="A0A0S7B872"/>
<dbReference type="SUPFAM" id="SSF56059">
    <property type="entry name" value="Glutathione synthetase ATP-binding domain-like"/>
    <property type="match status" value="1"/>
</dbReference>
<dbReference type="Proteomes" id="UP000055060">
    <property type="component" value="Unassembled WGS sequence"/>
</dbReference>
<organism evidence="2">
    <name type="scientific">Longilinea arvoryzae</name>
    <dbReference type="NCBI Taxonomy" id="360412"/>
    <lineage>
        <taxon>Bacteria</taxon>
        <taxon>Bacillati</taxon>
        <taxon>Chloroflexota</taxon>
        <taxon>Anaerolineae</taxon>
        <taxon>Anaerolineales</taxon>
        <taxon>Anaerolineaceae</taxon>
        <taxon>Longilinea</taxon>
    </lineage>
</organism>
<dbReference type="EMBL" id="DF967972">
    <property type="protein sequence ID" value="GAP13708.1"/>
    <property type="molecule type" value="Genomic_DNA"/>
</dbReference>
<dbReference type="GO" id="GO:0005524">
    <property type="term" value="F:ATP binding"/>
    <property type="evidence" value="ECO:0007669"/>
    <property type="project" value="InterPro"/>
</dbReference>
<feature type="domain" description="Pyruvate phosphate dikinase AMP/ATP-binding" evidence="1">
    <location>
        <begin position="271"/>
        <end position="644"/>
    </location>
</feature>
<keyword evidence="2" id="KW-0808">Transferase</keyword>
<dbReference type="InterPro" id="IPR002192">
    <property type="entry name" value="PPDK_AMP/ATP-bd"/>
</dbReference>
<dbReference type="Pfam" id="PF01326">
    <property type="entry name" value="PPDK_N"/>
    <property type="match status" value="1"/>
</dbReference>
<dbReference type="InterPro" id="IPR013815">
    <property type="entry name" value="ATP_grasp_subdomain_1"/>
</dbReference>
<dbReference type="Gene3D" id="3.30.1490.20">
    <property type="entry name" value="ATP-grasp fold, A domain"/>
    <property type="match status" value="1"/>
</dbReference>
<reference evidence="2" key="1">
    <citation type="submission" date="2015-07" db="EMBL/GenBank/DDBJ databases">
        <title>Draft Genome Sequences of Anaerolinea thermolimosa IMO-1, Bellilinea caldifistulae GOMI-1, Leptolinea tardivitalis YMTK-2, Levilinea saccharolytica KIBI-1,Longilinea arvoryzae KOME-1, Previously Described as Members of the Anaerolineaceae (Chloroflexi).</title>
        <authorList>
            <person name="Sekiguchi Y."/>
            <person name="Ohashi A."/>
            <person name="Matsuura N."/>
            <person name="Tourlousse M.D."/>
        </authorList>
    </citation>
    <scope>NUCLEOTIDE SEQUENCE [LARGE SCALE GENOMIC DNA]</scope>
    <source>
        <strain evidence="2">KOME-1</strain>
    </source>
</reference>
<keyword evidence="2" id="KW-0418">Kinase</keyword>
<sequence length="849" mass="95056">MADASVEQSLADSLVHAAITDCADQSYSGNTAQVLEMLHQGRCDVCRVFTNHLIIHLVRYLSQVDRNLKAVVKYEPEPALHNPAAASVHLPSRQSGINLIAWVDRKSAALTSLNATLETALCGARRELGCPNSQPACFNLDMQMVDDREVFEGRGYGLVVSQPFLRSMQVWKRSDLEIGPEGGLSSAGLGGAPTTLTLELTPESVLFERAFAIEKMPPGERQMLEPHLRELKVTLIRRLVSDQLAYINVAKDWLTIGDLFEVYQHRISSGKIGGKAAGLVFAGRILREVADEALRESIVIPTSYFLGSDLIYIFMAMNGLMHWNNQKYKPEEKIYSEYPLICEQFAAGHFPPEVVERLKEILAEMGPKPLIVRSSSQLEDSYGTSFAGKYESFFCPNQGTSEENLRALTTAIARTYASTLNPDALLYRRSKGLQDYDERMAVIIQEVQGQACGHYYLPFGAGVAFSHNLFRWAPQIRREDGFARLVWGLGTHAVERGGNDYPRLIALSHPTLQPDDDPQAIRYYSQKFVDVIDLQENTFKTLPVKELLDSNYPPLKYLVQIENDGYYSTPRSRVMSDELPRAAITYDELLRRTPFARNLSRALKILEEHYRTPVDVEFTVRIPDPPLPVCPVQITLLQCRPQSQLMLVLPDVVPANLKPEDIIFSTHFMVPQGYLPNVRYAIYVDPQKYFALPGDAERAELTRIISQLNHLLGAKTFICVGPGRWGTTNHDLGVFVNYADVFNAGAMIELSGTGGGSALDSSFGTHFFQDLMEAQIYPLAIQLGEERTFFNRDFFEKGPNHLPELISASPGVAEVIRLVEVASYRPDTHMEIYFDGDKNHAIAYLAPDH</sequence>
<accession>A0A0S7B872</accession>
<keyword evidence="3" id="KW-1185">Reference proteome</keyword>
<gene>
    <name evidence="2" type="ORF">LARV_01463</name>
</gene>
<proteinExistence type="predicted"/>
<evidence type="ECO:0000313" key="2">
    <source>
        <dbReference type="EMBL" id="GAP13708.1"/>
    </source>
</evidence>
<protein>
    <submittedName>
        <fullName evidence="2">Phosphoenolpyruvate synthase/pyruvate phosphate dikinase</fullName>
    </submittedName>
</protein>
<name>A0A0S7B872_9CHLR</name>
<dbReference type="Gene3D" id="3.30.470.20">
    <property type="entry name" value="ATP-grasp fold, B domain"/>
    <property type="match status" value="1"/>
</dbReference>
<keyword evidence="2" id="KW-0670">Pyruvate</keyword>
<evidence type="ECO:0000259" key="1">
    <source>
        <dbReference type="Pfam" id="PF01326"/>
    </source>
</evidence>
<dbReference type="GO" id="GO:0016301">
    <property type="term" value="F:kinase activity"/>
    <property type="evidence" value="ECO:0007669"/>
    <property type="project" value="UniProtKB-KW"/>
</dbReference>
<dbReference type="OrthoDB" id="9812167at2"/>
<dbReference type="RefSeq" id="WP_075073028.1">
    <property type="nucleotide sequence ID" value="NZ_DF967972.1"/>
</dbReference>
<evidence type="ECO:0000313" key="3">
    <source>
        <dbReference type="Proteomes" id="UP000055060"/>
    </source>
</evidence>